<sequence>MFNLRYLKIYDSCCPRQCKAGDCKLYFHDGLDFPFKEVRYLHWENFPFDELPPDFRPENLVDLRLPYSKIERVWEDVKDAPRLKWVDLSYSSKLLELTALSKAENLRSLNLEGCSVLDELPVEIQNMKALVLLNLRGCIRLSSLPAMNLISLRILILSGCTNLEEFHLMSESLEALHLDGTAIKGLPPTIRKLQRLVLLNLKNCKMLTCLPNCLGELKALEELILTGCARLKNISDIRESMKHLQSLLIDRIGVKEMPNISCVTISEGQVSADMFLESSGLRKWPHDTSRISSLQRLSLSGNDFVSLQTDIGRLYDLKWLDVKQCKKLRSIPMLPPRLRYFDANGCDSLEKVANPLALPVLTEHNHATFNFSNCNMLDQDAKTSIISYTRWKSQLVVDALYRYNQGSVLEDFTGTCFPGWEVPAWFSHQVSGPVLKPKLPPHWCDNKFSGIALCAVVLLPGYYEQRNRLLVKCKCVFNNGDGSCICFSCTIGCWSRPSKTRGKIEQSHVFIGYTSMWDIKKHSKENNEEGCSHNEASFEFQVTDGIEVLEGCAILKCGFSLVYATDERENKYWDAKTVIILERIENIPGEARSSGNSRSDDISNEGYSNPTLGRDEKFSYEAKSDATLNLQNSFENKRNEEGREIIGSSYHDNTYLGNLEKLKMHPLVGLELRLKQMEKVLYLTPGKTRIVGVVGMPGIGKTTLATILFEKRGRKFPSHLFLTMPKKCRLEQLRRVFLKELLKHINEDINDETTHESMKDKLLRTKVFVVLDDVRDKKQLEFLLGNLTWIRKGSKIVITTCDKSLLAGLAHDTYVVQQFNNRETFQLFTYHAFYDKICPSEAFISLSRMFVDITAGNPLDLKLLGSFLCGKDEASWEHELKIARQHFNTKMRDVWRFSIDQLNERQKYVFLDIMYFFKSEDEEFVRSILDLRNPESVSDVRDLADKFLLTISGGRVEMHDQLYTLGKELGSPGGHRLSNYRDIIEKLTEMKQWETKNVRGIFLDMSEMTESIALECTAFSNMHNLLYLKIYDSCCPRQCKADCNLYFPDGLELPLEEVRYLHWVKFPLKELPPDFRPANLVDLRLPFSKIERVWEGVKVTPHLKWVDLRHSTKLLDLTSLSKAENLQRLNLEGCTCLDELPVEIQNMKSLVFLNLRGCIRLSYLPKMNLISLKTLILSDCSNLKEFQLISESVEFLHLDGTSIRGLPPAIQNLQRLVMLNLKNCEMLECLPNCLGKLKFLDELILSGCSRLENLSVVRHSLKHLGILLLDGTGANEMPSISCFTGSEDPTSADIFLQPFGSSSTVRKWPCGVNDVSSLRRLCLSGNNFVCLQQDVEKLYNLKWLDVKHCKKLAFVPTLPPRLEYFDAHGCDSLERVANPLALLVLSKQIHSTFNFSNCNKLDQDAKDSILSYSLWRSQLMLDDLTRYNEGFVLDAMIETCLPGWEVPTWFSHRASGFVLKTKLPPHWCDNKFTGIALCAVILFPDHHERMNHLLAKCNCVLNNEDGSRIRFSYNIGSWSESSNTRGKLESSHVFIGYTNTLDIKKYGEEEDEEKCSHTEATFEFQVTDGTKVLEDCKVQKCGFGLVYATDTWRVKSSVCRADSENSVAISNVRKQVEAAEKLQDHPYEIVELEVPLRYTPVQVTSPQPPITESPASLPEYGTGSNNLGGERHVPASDLDTQLSAEPQHLSTDLVKIPKVASSWQAGLKRSHSQVFVTFHGAEMRRTFVRHLVSTMTDAGINVFTDNENGIKLQHLYKRIEESKIALVIFSKRYIESIFHLNELVKMSELAKEGKLLVIPVFYNVRSNELKNLKGKFSKHFKEMRVRYKDEPQKVLKWETSVKSIAKLIGIHSELHGVDAPLVEATVEAVQRALTKVSQGNPKSLGEGNIGIGHMTDFLLCLLMLIIYITYAKYFPTNWLVDFLVFVFGVVVCYHQNISGWRDQKKWFWFVPVVCVAWLVFAMLVFSLLLH</sequence>
<dbReference type="Gene3D" id="3.40.50.300">
    <property type="entry name" value="P-loop containing nucleotide triphosphate hydrolases"/>
    <property type="match status" value="1"/>
</dbReference>
<keyword evidence="2" id="KW-0433">Leucine-rich repeat</keyword>
<comment type="catalytic activity">
    <reaction evidence="7">
        <text>NAD(+) + H2O = ADP-D-ribose + nicotinamide + H(+)</text>
        <dbReference type="Rhea" id="RHEA:16301"/>
        <dbReference type="ChEBI" id="CHEBI:15377"/>
        <dbReference type="ChEBI" id="CHEBI:15378"/>
        <dbReference type="ChEBI" id="CHEBI:17154"/>
        <dbReference type="ChEBI" id="CHEBI:57540"/>
        <dbReference type="ChEBI" id="CHEBI:57967"/>
        <dbReference type="EC" id="3.2.2.6"/>
    </reaction>
    <physiologicalReaction direction="left-to-right" evidence="7">
        <dbReference type="Rhea" id="RHEA:16302"/>
    </physiologicalReaction>
</comment>
<dbReference type="GO" id="GO:0061809">
    <property type="term" value="F:NAD+ nucleosidase activity, cyclic ADP-ribose generating"/>
    <property type="evidence" value="ECO:0007669"/>
    <property type="project" value="UniProtKB-EC"/>
</dbReference>
<dbReference type="InterPro" id="IPR045344">
    <property type="entry name" value="C-JID"/>
</dbReference>
<dbReference type="InterPro" id="IPR032675">
    <property type="entry name" value="LRR_dom_sf"/>
</dbReference>
<keyword evidence="9" id="KW-0812">Transmembrane</keyword>
<evidence type="ECO:0000313" key="11">
    <source>
        <dbReference type="EMBL" id="KFK33050.1"/>
    </source>
</evidence>
<dbReference type="InterPro" id="IPR042197">
    <property type="entry name" value="Apaf_helical"/>
</dbReference>
<dbReference type="Proteomes" id="UP000029120">
    <property type="component" value="Chromosome 6"/>
</dbReference>
<evidence type="ECO:0000256" key="2">
    <source>
        <dbReference type="ARBA" id="ARBA00022614"/>
    </source>
</evidence>
<dbReference type="EMBL" id="CM002874">
    <property type="protein sequence ID" value="KFK33050.1"/>
    <property type="molecule type" value="Genomic_DNA"/>
</dbReference>
<dbReference type="SUPFAM" id="SSF52058">
    <property type="entry name" value="L domain-like"/>
    <property type="match status" value="2"/>
</dbReference>
<dbReference type="Pfam" id="PF07725">
    <property type="entry name" value="LRR_3"/>
    <property type="match status" value="2"/>
</dbReference>
<dbReference type="Pfam" id="PF20160">
    <property type="entry name" value="C-JID"/>
    <property type="match status" value="2"/>
</dbReference>
<keyword evidence="6" id="KW-0520">NAD</keyword>
<feature type="region of interest" description="Disordered" evidence="8">
    <location>
        <begin position="590"/>
        <end position="614"/>
    </location>
</feature>
<keyword evidence="9" id="KW-1133">Transmembrane helix</keyword>
<evidence type="ECO:0000256" key="3">
    <source>
        <dbReference type="ARBA" id="ARBA00022737"/>
    </source>
</evidence>
<dbReference type="GO" id="GO:0007165">
    <property type="term" value="P:signal transduction"/>
    <property type="evidence" value="ECO:0007669"/>
    <property type="project" value="InterPro"/>
</dbReference>
<dbReference type="PANTHER" id="PTHR11017">
    <property type="entry name" value="LEUCINE-RICH REPEAT-CONTAINING PROTEIN"/>
    <property type="match status" value="1"/>
</dbReference>
<dbReference type="eggNOG" id="ENOG502SI7S">
    <property type="taxonomic scope" value="Eukaryota"/>
</dbReference>
<evidence type="ECO:0000256" key="6">
    <source>
        <dbReference type="ARBA" id="ARBA00023027"/>
    </source>
</evidence>
<dbReference type="SUPFAM" id="SSF52540">
    <property type="entry name" value="P-loop containing nucleoside triphosphate hydrolases"/>
    <property type="match status" value="1"/>
</dbReference>
<dbReference type="InterPro" id="IPR044974">
    <property type="entry name" value="Disease_R_plants"/>
</dbReference>
<evidence type="ECO:0000313" key="12">
    <source>
        <dbReference type="Proteomes" id="UP000029120"/>
    </source>
</evidence>
<keyword evidence="12" id="KW-1185">Reference proteome</keyword>
<dbReference type="Gene3D" id="3.40.50.10140">
    <property type="entry name" value="Toll/interleukin-1 receptor homology (TIR) domain"/>
    <property type="match status" value="1"/>
</dbReference>
<keyword evidence="3" id="KW-0677">Repeat</keyword>
<dbReference type="PROSITE" id="PS50104">
    <property type="entry name" value="TIR"/>
    <property type="match status" value="1"/>
</dbReference>
<feature type="transmembrane region" description="Helical" evidence="9">
    <location>
        <begin position="1948"/>
        <end position="1969"/>
    </location>
</feature>
<organism evidence="11 12">
    <name type="scientific">Arabis alpina</name>
    <name type="common">Alpine rock-cress</name>
    <dbReference type="NCBI Taxonomy" id="50452"/>
    <lineage>
        <taxon>Eukaryota</taxon>
        <taxon>Viridiplantae</taxon>
        <taxon>Streptophyta</taxon>
        <taxon>Embryophyta</taxon>
        <taxon>Tracheophyta</taxon>
        <taxon>Spermatophyta</taxon>
        <taxon>Magnoliopsida</taxon>
        <taxon>eudicotyledons</taxon>
        <taxon>Gunneridae</taxon>
        <taxon>Pentapetalae</taxon>
        <taxon>rosids</taxon>
        <taxon>malvids</taxon>
        <taxon>Brassicales</taxon>
        <taxon>Brassicaceae</taxon>
        <taxon>Arabideae</taxon>
        <taxon>Arabis</taxon>
    </lineage>
</organism>
<keyword evidence="9" id="KW-0472">Membrane</keyword>
<evidence type="ECO:0000256" key="5">
    <source>
        <dbReference type="ARBA" id="ARBA00022821"/>
    </source>
</evidence>
<dbReference type="InterPro" id="IPR002182">
    <property type="entry name" value="NB-ARC"/>
</dbReference>
<evidence type="ECO:0000259" key="10">
    <source>
        <dbReference type="PROSITE" id="PS50104"/>
    </source>
</evidence>
<dbReference type="InterPro" id="IPR027417">
    <property type="entry name" value="P-loop_NTPase"/>
</dbReference>
<accession>A0A087GT48</accession>
<dbReference type="Gene3D" id="1.10.8.430">
    <property type="entry name" value="Helical domain of apoptotic protease-activating factors"/>
    <property type="match status" value="1"/>
</dbReference>
<dbReference type="Pfam" id="PF00931">
    <property type="entry name" value="NB-ARC"/>
    <property type="match status" value="1"/>
</dbReference>
<feature type="transmembrane region" description="Helical" evidence="9">
    <location>
        <begin position="1918"/>
        <end position="1936"/>
    </location>
</feature>
<evidence type="ECO:0000256" key="1">
    <source>
        <dbReference type="ARBA" id="ARBA00011982"/>
    </source>
</evidence>
<name>A0A087GT48_ARAAL</name>
<dbReference type="SMART" id="SM00255">
    <property type="entry name" value="TIR"/>
    <property type="match status" value="1"/>
</dbReference>
<dbReference type="SUPFAM" id="SSF52200">
    <property type="entry name" value="Toll/Interleukin receptor TIR domain"/>
    <property type="match status" value="1"/>
</dbReference>
<dbReference type="Gramene" id="KFK33050">
    <property type="protein sequence ID" value="KFK33050"/>
    <property type="gene ID" value="AALP_AA6G323900"/>
</dbReference>
<dbReference type="Pfam" id="PF23286">
    <property type="entry name" value="LRR_13"/>
    <property type="match status" value="1"/>
</dbReference>
<evidence type="ECO:0000256" key="7">
    <source>
        <dbReference type="ARBA" id="ARBA00047304"/>
    </source>
</evidence>
<feature type="transmembrane region" description="Helical" evidence="9">
    <location>
        <begin position="1890"/>
        <end position="1911"/>
    </location>
</feature>
<reference evidence="12" key="1">
    <citation type="journal article" date="2015" name="Nat. Plants">
        <title>Genome expansion of Arabis alpina linked with retrotransposition and reduced symmetric DNA methylation.</title>
        <authorList>
            <person name="Willing E.M."/>
            <person name="Rawat V."/>
            <person name="Mandakova T."/>
            <person name="Maumus F."/>
            <person name="James G.V."/>
            <person name="Nordstroem K.J."/>
            <person name="Becker C."/>
            <person name="Warthmann N."/>
            <person name="Chica C."/>
            <person name="Szarzynska B."/>
            <person name="Zytnicki M."/>
            <person name="Albani M.C."/>
            <person name="Kiefer C."/>
            <person name="Bergonzi S."/>
            <person name="Castaings L."/>
            <person name="Mateos J.L."/>
            <person name="Berns M.C."/>
            <person name="Bujdoso N."/>
            <person name="Piofczyk T."/>
            <person name="de Lorenzo L."/>
            <person name="Barrero-Sicilia C."/>
            <person name="Mateos I."/>
            <person name="Piednoel M."/>
            <person name="Hagmann J."/>
            <person name="Chen-Min-Tao R."/>
            <person name="Iglesias-Fernandez R."/>
            <person name="Schuster S.C."/>
            <person name="Alonso-Blanco C."/>
            <person name="Roudier F."/>
            <person name="Carbonero P."/>
            <person name="Paz-Ares J."/>
            <person name="Davis S.J."/>
            <person name="Pecinka A."/>
            <person name="Quesneville H."/>
            <person name="Colot V."/>
            <person name="Lysak M.A."/>
            <person name="Weigel D."/>
            <person name="Coupland G."/>
            <person name="Schneeberger K."/>
        </authorList>
    </citation>
    <scope>NUCLEOTIDE SEQUENCE [LARGE SCALE GENOMIC DNA]</scope>
    <source>
        <strain evidence="12">cv. Pajares</strain>
    </source>
</reference>
<protein>
    <recommendedName>
        <fullName evidence="1">ADP-ribosyl cyclase/cyclic ADP-ribose hydrolase</fullName>
        <ecNumber evidence="1">3.2.2.6</ecNumber>
    </recommendedName>
</protein>
<keyword evidence="4" id="KW-0378">Hydrolase</keyword>
<dbReference type="Gene3D" id="3.80.10.10">
    <property type="entry name" value="Ribonuclease Inhibitor"/>
    <property type="match status" value="5"/>
</dbReference>
<dbReference type="EC" id="3.2.2.6" evidence="1"/>
<dbReference type="FunFam" id="3.40.50.10140:FF:000007">
    <property type="entry name" value="Disease resistance protein (TIR-NBS-LRR class)"/>
    <property type="match status" value="1"/>
</dbReference>
<dbReference type="Pfam" id="PF01582">
    <property type="entry name" value="TIR"/>
    <property type="match status" value="1"/>
</dbReference>
<dbReference type="FunFam" id="3.80.10.10:FF:000386">
    <property type="entry name" value="Disease resistance protein RPS4"/>
    <property type="match status" value="2"/>
</dbReference>
<gene>
    <name evidence="11" type="ordered locus">AALP_Aa6g323900</name>
</gene>
<dbReference type="GO" id="GO:0043531">
    <property type="term" value="F:ADP binding"/>
    <property type="evidence" value="ECO:0007669"/>
    <property type="project" value="InterPro"/>
</dbReference>
<dbReference type="OrthoDB" id="1084668at2759"/>
<dbReference type="PRINTS" id="PR00364">
    <property type="entry name" value="DISEASERSIST"/>
</dbReference>
<dbReference type="InterPro" id="IPR011713">
    <property type="entry name" value="Leu-rich_rpt_3"/>
</dbReference>
<dbReference type="InterPro" id="IPR000157">
    <property type="entry name" value="TIR_dom"/>
</dbReference>
<dbReference type="InterPro" id="IPR035897">
    <property type="entry name" value="Toll_tir_struct_dom_sf"/>
</dbReference>
<feature type="domain" description="TIR" evidence="10">
    <location>
        <begin position="1710"/>
        <end position="1877"/>
    </location>
</feature>
<evidence type="ECO:0000256" key="9">
    <source>
        <dbReference type="SAM" id="Phobius"/>
    </source>
</evidence>
<keyword evidence="5" id="KW-0611">Plant defense</keyword>
<proteinExistence type="predicted"/>
<dbReference type="InterPro" id="IPR058546">
    <property type="entry name" value="RPS4B/Roq1-like_LRR"/>
</dbReference>
<evidence type="ECO:0000256" key="8">
    <source>
        <dbReference type="SAM" id="MobiDB-lite"/>
    </source>
</evidence>
<evidence type="ECO:0000256" key="4">
    <source>
        <dbReference type="ARBA" id="ARBA00022801"/>
    </source>
</evidence>
<dbReference type="PANTHER" id="PTHR11017:SF589">
    <property type="entry name" value="ADP-RIBOSYL CYCLASE_CYCLIC ADP-RIBOSE HYDROLASE-RELATED"/>
    <property type="match status" value="1"/>
</dbReference>
<dbReference type="GO" id="GO:0006952">
    <property type="term" value="P:defense response"/>
    <property type="evidence" value="ECO:0007669"/>
    <property type="project" value="InterPro"/>
</dbReference>